<dbReference type="InterPro" id="IPR036526">
    <property type="entry name" value="C-N_Hydrolase_sf"/>
</dbReference>
<dbReference type="CDD" id="cd07197">
    <property type="entry name" value="nitrilase"/>
    <property type="match status" value="1"/>
</dbReference>
<keyword evidence="2" id="KW-0378">Hydrolase</keyword>
<gene>
    <name evidence="2" type="ORF">ACFO8M_03875</name>
</gene>
<evidence type="ECO:0000259" key="1">
    <source>
        <dbReference type="PROSITE" id="PS50263"/>
    </source>
</evidence>
<protein>
    <submittedName>
        <fullName evidence="2">Carbon-nitrogen hydrolase family protein</fullName>
    </submittedName>
</protein>
<accession>A0ABV7PVV2</accession>
<dbReference type="InterPro" id="IPR003010">
    <property type="entry name" value="C-N_Hydrolase"/>
</dbReference>
<dbReference type="GO" id="GO:0016787">
    <property type="term" value="F:hydrolase activity"/>
    <property type="evidence" value="ECO:0007669"/>
    <property type="project" value="UniProtKB-KW"/>
</dbReference>
<dbReference type="SUPFAM" id="SSF56317">
    <property type="entry name" value="Carbon-nitrogen hydrolase"/>
    <property type="match status" value="1"/>
</dbReference>
<keyword evidence="3" id="KW-1185">Reference proteome</keyword>
<dbReference type="RefSeq" id="WP_387970729.1">
    <property type="nucleotide sequence ID" value="NZ_JBHRWO010000004.1"/>
</dbReference>
<dbReference type="Proteomes" id="UP001595712">
    <property type="component" value="Unassembled WGS sequence"/>
</dbReference>
<dbReference type="Gene3D" id="3.60.110.10">
    <property type="entry name" value="Carbon-nitrogen hydrolase"/>
    <property type="match status" value="1"/>
</dbReference>
<feature type="domain" description="CN hydrolase" evidence="1">
    <location>
        <begin position="8"/>
        <end position="243"/>
    </location>
</feature>
<reference evidence="3" key="1">
    <citation type="journal article" date="2019" name="Int. J. Syst. Evol. Microbiol.">
        <title>The Global Catalogue of Microorganisms (GCM) 10K type strain sequencing project: providing services to taxonomists for standard genome sequencing and annotation.</title>
        <authorList>
            <consortium name="The Broad Institute Genomics Platform"/>
            <consortium name="The Broad Institute Genome Sequencing Center for Infectious Disease"/>
            <person name="Wu L."/>
            <person name="Ma J."/>
        </authorList>
    </citation>
    <scope>NUCLEOTIDE SEQUENCE [LARGE SCALE GENOMIC DNA]</scope>
    <source>
        <strain evidence="3">CGMCC 4.7396</strain>
    </source>
</reference>
<comment type="caution">
    <text evidence="2">The sequence shown here is derived from an EMBL/GenBank/DDBJ whole genome shotgun (WGS) entry which is preliminary data.</text>
</comment>
<sequence>MSDRPAPLTVAAAQPELRPGDLPFNAAAHAEAVLASGARLVVFPELSLTSYALAAPAVALDDPELAAIVAACATTGSVALAGAPVKEGDAEFIAMLRIDGSGVAVAYRKLHPDEEEARRFRAAADPVVMELDGWRLGLAICRDTMMFEHAPATAEFAKRSGIGGIDAYVAGSLFTPLGLPKRDKRMPQLAKGYGMWVVQACFAGPGSDYAETTGNSAIWAPDGTVAVRADEHPGRIVKAELRFY</sequence>
<organism evidence="2 3">
    <name type="scientific">Glycomyces rhizosphaerae</name>
    <dbReference type="NCBI Taxonomy" id="2054422"/>
    <lineage>
        <taxon>Bacteria</taxon>
        <taxon>Bacillati</taxon>
        <taxon>Actinomycetota</taxon>
        <taxon>Actinomycetes</taxon>
        <taxon>Glycomycetales</taxon>
        <taxon>Glycomycetaceae</taxon>
        <taxon>Glycomyces</taxon>
    </lineage>
</organism>
<evidence type="ECO:0000313" key="2">
    <source>
        <dbReference type="EMBL" id="MFC3491624.1"/>
    </source>
</evidence>
<dbReference type="PROSITE" id="PS50263">
    <property type="entry name" value="CN_HYDROLASE"/>
    <property type="match status" value="1"/>
</dbReference>
<name>A0ABV7PVV2_9ACTN</name>
<dbReference type="Pfam" id="PF00795">
    <property type="entry name" value="CN_hydrolase"/>
    <property type="match status" value="1"/>
</dbReference>
<dbReference type="EMBL" id="JBHRWO010000004">
    <property type="protein sequence ID" value="MFC3491624.1"/>
    <property type="molecule type" value="Genomic_DNA"/>
</dbReference>
<proteinExistence type="predicted"/>
<evidence type="ECO:0000313" key="3">
    <source>
        <dbReference type="Proteomes" id="UP001595712"/>
    </source>
</evidence>